<feature type="compositionally biased region" description="Pro residues" evidence="1">
    <location>
        <begin position="288"/>
        <end position="306"/>
    </location>
</feature>
<dbReference type="Ensembl" id="ENSSSCT00035058328.1">
    <property type="protein sequence ID" value="ENSSSCP00035023444.1"/>
    <property type="gene ID" value="ENSSSCG00035043904.1"/>
</dbReference>
<feature type="compositionally biased region" description="Basic and acidic residues" evidence="1">
    <location>
        <begin position="307"/>
        <end position="321"/>
    </location>
</feature>
<dbReference type="Pfam" id="PF00169">
    <property type="entry name" value="PH"/>
    <property type="match status" value="1"/>
</dbReference>
<dbReference type="Gene3D" id="2.30.29.30">
    <property type="entry name" value="Pleckstrin-homology domain (PH domain)/Phosphotyrosine-binding domain (PTB)"/>
    <property type="match status" value="1"/>
</dbReference>
<sequence length="756" mass="81122">MLAVSHFLARAARAARAGPRLTRSPTNTPSRQARDPRRHTEWHWWAVRVACPRLRALHVLLPGSPLDPHALLAVPPLPTRLPWPEAPGAQPSAADLPVSLGALRWVPRAVQRQGLCLGRPCGWGPEGDRRSPALRVMRAAEETTSSNVFPFKIVHISKKHRTWFFSASSEEERKSWMAMLRREIGHFHEKKELPLDASDSSSDTDSFYGAIERPVDISLSPHPTDTEDYEHDDEDDSYLEPDSPEPVQPEDALIHPPAYPPPPVPTPRKPVFSDVPRAHSFTSKGPSPLLPPPPPKRGLPDACPPPEDSKRDLLGLRRAEPGPRVPPASRRMSDPPPGALPIMPGLRKTPCFHENASLSPEPRIPSHGASPASSSASTVSAASRNCDKLKSFHLSPRGPPTPEPPPVPANKPKFLKVVEEVPLREAAKPGLYVPPVAPRPPVLKLPTPETTARPTILPKPEKPHLPHLQRSPPDGQSFRSFSFEKPRQPLPADSSLADAGREDSDEDYEKARPRGAPGAAGQGGLSLVLSSQGPQPSAAEGVGHAQSRGRAQAGIQWQGGGSWAQPPPARTLTAVGLLPGAAAQLGLYQHHGVLRGGKVSARLLLRGLVLQTRGSLPAPLPNLSCCSPLFCPPCEPWCRAVAGTRTRPRDLAKEQIPPAPCLLAVTLALLRLAHVAPSALGARAAVPGGQSPWGSGAVGDGSPVVTTVLLQAVQSHEPPGGAPGWTLLHPELLHQVREGSGRVGRNLQQSEELPHL</sequence>
<dbReference type="AlphaFoldDB" id="A0A8D0ZXC0"/>
<dbReference type="InterPro" id="IPR035848">
    <property type="entry name" value="SH3BP2"/>
</dbReference>
<accession>A0A8D0ZXC0</accession>
<dbReference type="InterPro" id="IPR011993">
    <property type="entry name" value="PH-like_dom_sf"/>
</dbReference>
<dbReference type="PANTHER" id="PTHR15126:SF4">
    <property type="entry name" value="SH3 DOMAIN-BINDING PROTEIN 2"/>
    <property type="match status" value="1"/>
</dbReference>
<dbReference type="InterPro" id="IPR001849">
    <property type="entry name" value="PH_domain"/>
</dbReference>
<evidence type="ECO:0000259" key="2">
    <source>
        <dbReference type="PROSITE" id="PS50003"/>
    </source>
</evidence>
<feature type="region of interest" description="Disordered" evidence="1">
    <location>
        <begin position="426"/>
        <end position="550"/>
    </location>
</feature>
<dbReference type="SUPFAM" id="SSF50729">
    <property type="entry name" value="PH domain-like"/>
    <property type="match status" value="1"/>
</dbReference>
<evidence type="ECO:0000313" key="3">
    <source>
        <dbReference type="Ensembl" id="ENSSSCP00035023444.1"/>
    </source>
</evidence>
<dbReference type="GO" id="GO:0007165">
    <property type="term" value="P:signal transduction"/>
    <property type="evidence" value="ECO:0007669"/>
    <property type="project" value="InterPro"/>
</dbReference>
<feature type="domain" description="PH" evidence="2">
    <location>
        <begin position="151"/>
        <end position="185"/>
    </location>
</feature>
<reference evidence="3" key="1">
    <citation type="submission" date="2025-08" db="UniProtKB">
        <authorList>
            <consortium name="Ensembl"/>
        </authorList>
    </citation>
    <scope>IDENTIFICATION</scope>
</reference>
<dbReference type="PANTHER" id="PTHR15126">
    <property type="entry name" value="SH3-BINDING"/>
    <property type="match status" value="1"/>
</dbReference>
<name>A0A8D0ZXC0_PIG</name>
<feature type="compositionally biased region" description="Pro residues" evidence="1">
    <location>
        <begin position="257"/>
        <end position="268"/>
    </location>
</feature>
<dbReference type="Proteomes" id="UP000694720">
    <property type="component" value="Unplaced"/>
</dbReference>
<feature type="compositionally biased region" description="Pro residues" evidence="1">
    <location>
        <begin position="397"/>
        <end position="409"/>
    </location>
</feature>
<protein>
    <recommendedName>
        <fullName evidence="2">PH domain-containing protein</fullName>
    </recommendedName>
</protein>
<feature type="region of interest" description="Disordered" evidence="1">
    <location>
        <begin position="212"/>
        <end position="411"/>
    </location>
</feature>
<feature type="compositionally biased region" description="Acidic residues" evidence="1">
    <location>
        <begin position="226"/>
        <end position="243"/>
    </location>
</feature>
<evidence type="ECO:0000313" key="4">
    <source>
        <dbReference type="Proteomes" id="UP000694720"/>
    </source>
</evidence>
<evidence type="ECO:0000256" key="1">
    <source>
        <dbReference type="SAM" id="MobiDB-lite"/>
    </source>
</evidence>
<feature type="compositionally biased region" description="Low complexity" evidence="1">
    <location>
        <begin position="366"/>
        <end position="383"/>
    </location>
</feature>
<feature type="region of interest" description="Disordered" evidence="1">
    <location>
        <begin position="15"/>
        <end position="37"/>
    </location>
</feature>
<organism evidence="3 4">
    <name type="scientific">Sus scrofa</name>
    <name type="common">Pig</name>
    <dbReference type="NCBI Taxonomy" id="9823"/>
    <lineage>
        <taxon>Eukaryota</taxon>
        <taxon>Metazoa</taxon>
        <taxon>Chordata</taxon>
        <taxon>Craniata</taxon>
        <taxon>Vertebrata</taxon>
        <taxon>Euteleostomi</taxon>
        <taxon>Mammalia</taxon>
        <taxon>Eutheria</taxon>
        <taxon>Laurasiatheria</taxon>
        <taxon>Artiodactyla</taxon>
        <taxon>Suina</taxon>
        <taxon>Suidae</taxon>
        <taxon>Sus</taxon>
    </lineage>
</organism>
<dbReference type="PROSITE" id="PS50003">
    <property type="entry name" value="PH_DOMAIN"/>
    <property type="match status" value="1"/>
</dbReference>
<proteinExistence type="predicted"/>